<dbReference type="PANTHER" id="PTHR31871">
    <property type="entry name" value="OS02G0137100 PROTEIN"/>
    <property type="match status" value="1"/>
</dbReference>
<keyword evidence="2" id="KW-1185">Reference proteome</keyword>
<dbReference type="NCBIfam" id="TIGR01589">
    <property type="entry name" value="A_thal_3526"/>
    <property type="match status" value="1"/>
</dbReference>
<dbReference type="EMBL" id="CP039353">
    <property type="protein sequence ID" value="QCE07039.1"/>
    <property type="molecule type" value="Genomic_DNA"/>
</dbReference>
<dbReference type="Proteomes" id="UP000501690">
    <property type="component" value="Linkage Group LG9"/>
</dbReference>
<dbReference type="Pfam" id="PF09713">
    <property type="entry name" value="A_thal_3526"/>
    <property type="match status" value="1"/>
</dbReference>
<evidence type="ECO:0000313" key="2">
    <source>
        <dbReference type="Proteomes" id="UP000501690"/>
    </source>
</evidence>
<dbReference type="InterPro" id="IPR006476">
    <property type="entry name" value="CHP01589_pln"/>
</dbReference>
<dbReference type="AlphaFoldDB" id="A0A4D6N3G4"/>
<gene>
    <name evidence="1" type="ORF">DEO72_LG9g2055</name>
</gene>
<organism evidence="1 2">
    <name type="scientific">Vigna unguiculata</name>
    <name type="common">Cowpea</name>
    <dbReference type="NCBI Taxonomy" id="3917"/>
    <lineage>
        <taxon>Eukaryota</taxon>
        <taxon>Viridiplantae</taxon>
        <taxon>Streptophyta</taxon>
        <taxon>Embryophyta</taxon>
        <taxon>Tracheophyta</taxon>
        <taxon>Spermatophyta</taxon>
        <taxon>Magnoliopsida</taxon>
        <taxon>eudicotyledons</taxon>
        <taxon>Gunneridae</taxon>
        <taxon>Pentapetalae</taxon>
        <taxon>rosids</taxon>
        <taxon>fabids</taxon>
        <taxon>Fabales</taxon>
        <taxon>Fabaceae</taxon>
        <taxon>Papilionoideae</taxon>
        <taxon>50 kb inversion clade</taxon>
        <taxon>NPAAA clade</taxon>
        <taxon>indigoferoid/millettioid clade</taxon>
        <taxon>Phaseoleae</taxon>
        <taxon>Vigna</taxon>
    </lineage>
</organism>
<proteinExistence type="predicted"/>
<accession>A0A4D6N3G4</accession>
<evidence type="ECO:0000313" key="1">
    <source>
        <dbReference type="EMBL" id="QCE07039.1"/>
    </source>
</evidence>
<protein>
    <submittedName>
        <fullName evidence="1">Uncharacterized protein</fullName>
    </submittedName>
</protein>
<dbReference type="PANTHER" id="PTHR31871:SF61">
    <property type="entry name" value="OS06G0705300 PROTEIN"/>
    <property type="match status" value="1"/>
</dbReference>
<sequence length="78" mass="9226">MNLEECKEALFKHANIKPIITSTVWKELQKENKEFFDAYSRSQNEGGSKTQKRQKLLDMVSASKDFQNDKFRVQTEQR</sequence>
<name>A0A4D6N3G4_VIGUN</name>
<reference evidence="1 2" key="1">
    <citation type="submission" date="2019-04" db="EMBL/GenBank/DDBJ databases">
        <title>An improved genome assembly and genetic linkage map for asparagus bean, Vigna unguiculata ssp. sesquipedialis.</title>
        <authorList>
            <person name="Xia Q."/>
            <person name="Zhang R."/>
            <person name="Dong Y."/>
        </authorList>
    </citation>
    <scope>NUCLEOTIDE SEQUENCE [LARGE SCALE GENOMIC DNA]</scope>
    <source>
        <tissue evidence="1">Leaf</tissue>
    </source>
</reference>